<gene>
    <name evidence="3" type="ORF">UX10_C0014G0009</name>
</gene>
<dbReference type="InterPro" id="IPR026037">
    <property type="entry name" value="PgpA"/>
</dbReference>
<feature type="domain" description="YutG/PgpA" evidence="2">
    <location>
        <begin position="20"/>
        <end position="185"/>
    </location>
</feature>
<feature type="transmembrane region" description="Helical" evidence="1">
    <location>
        <begin position="12"/>
        <end position="31"/>
    </location>
</feature>
<keyword evidence="1" id="KW-1133">Transmembrane helix</keyword>
<keyword evidence="1" id="KW-0812">Transmembrane</keyword>
<dbReference type="PANTHER" id="PTHR36305">
    <property type="entry name" value="PHOSPHATIDYLGLYCEROPHOSPHATASE A"/>
    <property type="match status" value="1"/>
</dbReference>
<evidence type="ECO:0000256" key="1">
    <source>
        <dbReference type="SAM" id="Phobius"/>
    </source>
</evidence>
<proteinExistence type="predicted"/>
<dbReference type="InterPro" id="IPR007686">
    <property type="entry name" value="YutG/PgpA"/>
</dbReference>
<dbReference type="InterPro" id="IPR036681">
    <property type="entry name" value="PgpA-like_sf"/>
</dbReference>
<keyword evidence="1" id="KW-0472">Membrane</keyword>
<dbReference type="GO" id="GO:0006629">
    <property type="term" value="P:lipid metabolic process"/>
    <property type="evidence" value="ECO:0007669"/>
    <property type="project" value="InterPro"/>
</dbReference>
<dbReference type="Pfam" id="PF04608">
    <property type="entry name" value="PgpA"/>
    <property type="match status" value="1"/>
</dbReference>
<dbReference type="PANTHER" id="PTHR36305:SF1">
    <property type="entry name" value="PHOSPHATIDYLGLYCEROPHOSPHATASE A"/>
    <property type="match status" value="1"/>
</dbReference>
<feature type="transmembrane region" description="Helical" evidence="1">
    <location>
        <begin position="133"/>
        <end position="153"/>
    </location>
</feature>
<dbReference type="CDD" id="cd06971">
    <property type="entry name" value="PgpA"/>
    <property type="match status" value="1"/>
</dbReference>
<evidence type="ECO:0000259" key="2">
    <source>
        <dbReference type="Pfam" id="PF04608"/>
    </source>
</evidence>
<accession>A0A0G1MG44</accession>
<feature type="transmembrane region" description="Helical" evidence="1">
    <location>
        <begin position="66"/>
        <end position="86"/>
    </location>
</feature>
<evidence type="ECO:0000313" key="4">
    <source>
        <dbReference type="Proteomes" id="UP000033999"/>
    </source>
</evidence>
<dbReference type="EMBL" id="LCKX01000014">
    <property type="protein sequence ID" value="KKU07199.1"/>
    <property type="molecule type" value="Genomic_DNA"/>
</dbReference>
<name>A0A0G1MG44_9BACT</name>
<dbReference type="GO" id="GO:0008962">
    <property type="term" value="F:phosphatidylglycerophosphatase activity"/>
    <property type="evidence" value="ECO:0007669"/>
    <property type="project" value="InterPro"/>
</dbReference>
<evidence type="ECO:0000313" key="3">
    <source>
        <dbReference type="EMBL" id="KKU07199.1"/>
    </source>
</evidence>
<protein>
    <recommendedName>
        <fullName evidence="2">YutG/PgpA domain-containing protein</fullName>
    </recommendedName>
</protein>
<organism evidence="3 4">
    <name type="scientific">Candidatus Magasanikbacteria bacterium GW2011_GWA2_45_39</name>
    <dbReference type="NCBI Taxonomy" id="1619041"/>
    <lineage>
        <taxon>Bacteria</taxon>
        <taxon>Candidatus Magasanikiibacteriota</taxon>
    </lineage>
</organism>
<reference evidence="3 4" key="1">
    <citation type="journal article" date="2015" name="Nature">
        <title>rRNA introns, odd ribosomes, and small enigmatic genomes across a large radiation of phyla.</title>
        <authorList>
            <person name="Brown C.T."/>
            <person name="Hug L.A."/>
            <person name="Thomas B.C."/>
            <person name="Sharon I."/>
            <person name="Castelle C.J."/>
            <person name="Singh A."/>
            <person name="Wilkins M.J."/>
            <person name="Williams K.H."/>
            <person name="Banfield J.F."/>
        </authorList>
    </citation>
    <scope>NUCLEOTIDE SEQUENCE [LARGE SCALE GENOMIC DNA]</scope>
</reference>
<dbReference type="AlphaFoldDB" id="A0A0G1MG44"/>
<feature type="transmembrane region" description="Helical" evidence="1">
    <location>
        <begin position="107"/>
        <end position="127"/>
    </location>
</feature>
<sequence>MHTNIKQFSWRRFWILLLPTWFYAGFFYRLMPWRALRRVKASATWGSFFALPLLVALWYFAHTIWIWVGIWAALIVAALFFIPLAEREIGPTTDPRGRMRTHDQNEIVIDEVLGMFIAVAPTLFIDVFEPARFAWYLAGAFLLFRFFDIAKVWPANFFDKESLPADVIVDDVVAGIYSAIILLVILAWEFLF</sequence>
<dbReference type="Proteomes" id="UP000033999">
    <property type="component" value="Unassembled WGS sequence"/>
</dbReference>
<feature type="transmembrane region" description="Helical" evidence="1">
    <location>
        <begin position="43"/>
        <end position="60"/>
    </location>
</feature>
<dbReference type="SUPFAM" id="SSF101307">
    <property type="entry name" value="YutG-like"/>
    <property type="match status" value="1"/>
</dbReference>
<dbReference type="PATRIC" id="fig|1619041.3.peg.505"/>
<comment type="caution">
    <text evidence="3">The sequence shown here is derived from an EMBL/GenBank/DDBJ whole genome shotgun (WGS) entry which is preliminary data.</text>
</comment>
<feature type="transmembrane region" description="Helical" evidence="1">
    <location>
        <begin position="165"/>
        <end position="188"/>
    </location>
</feature>